<dbReference type="AlphaFoldDB" id="A0A1M2VGI5"/>
<reference evidence="2 3" key="1">
    <citation type="submission" date="2016-10" db="EMBL/GenBank/DDBJ databases">
        <title>Genome sequence of the basidiomycete white-rot fungus Trametes pubescens.</title>
        <authorList>
            <person name="Makela M.R."/>
            <person name="Granchi Z."/>
            <person name="Peng M."/>
            <person name="De Vries R.P."/>
            <person name="Grigoriev I."/>
            <person name="Riley R."/>
            <person name="Hilden K."/>
        </authorList>
    </citation>
    <scope>NUCLEOTIDE SEQUENCE [LARGE SCALE GENOMIC DNA]</scope>
    <source>
        <strain evidence="2 3">FBCC735</strain>
    </source>
</reference>
<dbReference type="OrthoDB" id="3268830at2759"/>
<keyword evidence="3" id="KW-1185">Reference proteome</keyword>
<feature type="region of interest" description="Disordered" evidence="1">
    <location>
        <begin position="248"/>
        <end position="274"/>
    </location>
</feature>
<feature type="region of interest" description="Disordered" evidence="1">
    <location>
        <begin position="1"/>
        <end position="55"/>
    </location>
</feature>
<feature type="compositionally biased region" description="Acidic residues" evidence="1">
    <location>
        <begin position="254"/>
        <end position="274"/>
    </location>
</feature>
<proteinExistence type="predicted"/>
<dbReference type="OMA" id="ATCAGYM"/>
<evidence type="ECO:0000256" key="1">
    <source>
        <dbReference type="SAM" id="MobiDB-lite"/>
    </source>
</evidence>
<gene>
    <name evidence="2" type="ORF">TRAPUB_2418</name>
</gene>
<accession>A0A1M2VGI5</accession>
<dbReference type="Proteomes" id="UP000184267">
    <property type="component" value="Unassembled WGS sequence"/>
</dbReference>
<feature type="compositionally biased region" description="Low complexity" evidence="1">
    <location>
        <begin position="154"/>
        <end position="170"/>
    </location>
</feature>
<organism evidence="2 3">
    <name type="scientific">Trametes pubescens</name>
    <name type="common">White-rot fungus</name>
    <dbReference type="NCBI Taxonomy" id="154538"/>
    <lineage>
        <taxon>Eukaryota</taxon>
        <taxon>Fungi</taxon>
        <taxon>Dikarya</taxon>
        <taxon>Basidiomycota</taxon>
        <taxon>Agaricomycotina</taxon>
        <taxon>Agaricomycetes</taxon>
        <taxon>Polyporales</taxon>
        <taxon>Polyporaceae</taxon>
        <taxon>Trametes</taxon>
    </lineage>
</organism>
<protein>
    <submittedName>
        <fullName evidence="2">Uncharacterized protein</fullName>
    </submittedName>
</protein>
<evidence type="ECO:0000313" key="2">
    <source>
        <dbReference type="EMBL" id="OJT06710.1"/>
    </source>
</evidence>
<name>A0A1M2VGI5_TRAPU</name>
<dbReference type="EMBL" id="MNAD01001269">
    <property type="protein sequence ID" value="OJT06710.1"/>
    <property type="molecule type" value="Genomic_DNA"/>
</dbReference>
<evidence type="ECO:0000313" key="3">
    <source>
        <dbReference type="Proteomes" id="UP000184267"/>
    </source>
</evidence>
<comment type="caution">
    <text evidence="2">The sequence shown here is derived from an EMBL/GenBank/DDBJ whole genome shotgun (WGS) entry which is preliminary data.</text>
</comment>
<feature type="region of interest" description="Disordered" evidence="1">
    <location>
        <begin position="120"/>
        <end position="170"/>
    </location>
</feature>
<sequence>MSSPKVFELPASGPVPLPHHAAEEARTQSPTKKRSADVLETLTPRQKKARTDALERERRRYEKLKADPLCHVSPTCGQSVQCDRCGARIKLSDKNNYDAQHWTKHRGVCKKWSDADAAARRAQSSLGRRKTSCTPELTVDGASEGTGTSVSVKSEPASSRAPSPSASATPWLNHRRHFETQPLDAHATCAGYMSIAHPDIATVPPCTNYPDLLEQMQAWTPARLKQPVCFGAPEVDQAKLALRTPARWPGAWSEEPDSDYISDNSDMDIDPALL</sequence>